<accession>A0A3B0TYQ7</accession>
<feature type="domain" description="EamA" evidence="6">
    <location>
        <begin position="151"/>
        <end position="283"/>
    </location>
</feature>
<keyword evidence="4 5" id="KW-0472">Membrane</keyword>
<keyword evidence="2 5" id="KW-0812">Transmembrane</keyword>
<protein>
    <recommendedName>
        <fullName evidence="6">EamA domain-containing protein</fullName>
    </recommendedName>
</protein>
<dbReference type="AlphaFoldDB" id="A0A3B0TYQ7"/>
<evidence type="ECO:0000256" key="5">
    <source>
        <dbReference type="SAM" id="Phobius"/>
    </source>
</evidence>
<keyword evidence="3 5" id="KW-1133">Transmembrane helix</keyword>
<feature type="transmembrane region" description="Helical" evidence="5">
    <location>
        <begin position="92"/>
        <end position="114"/>
    </location>
</feature>
<gene>
    <name evidence="7" type="ORF">MNBD_ALPHA11-953</name>
</gene>
<dbReference type="GO" id="GO:0016020">
    <property type="term" value="C:membrane"/>
    <property type="evidence" value="ECO:0007669"/>
    <property type="project" value="UniProtKB-SubCell"/>
</dbReference>
<dbReference type="InterPro" id="IPR050638">
    <property type="entry name" value="AA-Vitamin_Transporters"/>
</dbReference>
<organism evidence="7">
    <name type="scientific">hydrothermal vent metagenome</name>
    <dbReference type="NCBI Taxonomy" id="652676"/>
    <lineage>
        <taxon>unclassified sequences</taxon>
        <taxon>metagenomes</taxon>
        <taxon>ecological metagenomes</taxon>
    </lineage>
</organism>
<feature type="transmembrane region" description="Helical" evidence="5">
    <location>
        <begin position="268"/>
        <end position="288"/>
    </location>
</feature>
<feature type="transmembrane region" description="Helical" evidence="5">
    <location>
        <begin position="148"/>
        <end position="167"/>
    </location>
</feature>
<dbReference type="EMBL" id="UOEQ01000481">
    <property type="protein sequence ID" value="VAW23705.1"/>
    <property type="molecule type" value="Genomic_DNA"/>
</dbReference>
<evidence type="ECO:0000313" key="7">
    <source>
        <dbReference type="EMBL" id="VAW23705.1"/>
    </source>
</evidence>
<evidence type="ECO:0000256" key="1">
    <source>
        <dbReference type="ARBA" id="ARBA00004141"/>
    </source>
</evidence>
<feature type="transmembrane region" description="Helical" evidence="5">
    <location>
        <begin position="64"/>
        <end position="86"/>
    </location>
</feature>
<feature type="transmembrane region" description="Helical" evidence="5">
    <location>
        <begin position="7"/>
        <end position="27"/>
    </location>
</feature>
<comment type="subcellular location">
    <subcellularLocation>
        <location evidence="1">Membrane</location>
        <topology evidence="1">Multi-pass membrane protein</topology>
    </subcellularLocation>
</comment>
<dbReference type="InterPro" id="IPR000620">
    <property type="entry name" value="EamA_dom"/>
</dbReference>
<dbReference type="PANTHER" id="PTHR32322:SF2">
    <property type="entry name" value="EAMA DOMAIN-CONTAINING PROTEIN"/>
    <property type="match status" value="1"/>
</dbReference>
<feature type="transmembrane region" description="Helical" evidence="5">
    <location>
        <begin position="179"/>
        <end position="200"/>
    </location>
</feature>
<dbReference type="SUPFAM" id="SSF103481">
    <property type="entry name" value="Multidrug resistance efflux transporter EmrE"/>
    <property type="match status" value="2"/>
</dbReference>
<feature type="transmembrane region" description="Helical" evidence="5">
    <location>
        <begin position="33"/>
        <end position="52"/>
    </location>
</feature>
<dbReference type="PANTHER" id="PTHR32322">
    <property type="entry name" value="INNER MEMBRANE TRANSPORTER"/>
    <property type="match status" value="1"/>
</dbReference>
<feature type="transmembrane region" description="Helical" evidence="5">
    <location>
        <begin position="212"/>
        <end position="230"/>
    </location>
</feature>
<reference evidence="7" key="1">
    <citation type="submission" date="2018-06" db="EMBL/GenBank/DDBJ databases">
        <authorList>
            <person name="Zhirakovskaya E."/>
        </authorList>
    </citation>
    <scope>NUCLEOTIDE SEQUENCE</scope>
</reference>
<name>A0A3B0TYQ7_9ZZZZ</name>
<proteinExistence type="predicted"/>
<feature type="transmembrane region" description="Helical" evidence="5">
    <location>
        <begin position="242"/>
        <end position="262"/>
    </location>
</feature>
<evidence type="ECO:0000256" key="3">
    <source>
        <dbReference type="ARBA" id="ARBA00022989"/>
    </source>
</evidence>
<dbReference type="Pfam" id="PF00892">
    <property type="entry name" value="EamA"/>
    <property type="match status" value="2"/>
</dbReference>
<dbReference type="InterPro" id="IPR037185">
    <property type="entry name" value="EmrE-like"/>
</dbReference>
<evidence type="ECO:0000259" key="6">
    <source>
        <dbReference type="Pfam" id="PF00892"/>
    </source>
</evidence>
<feature type="transmembrane region" description="Helical" evidence="5">
    <location>
        <begin position="121"/>
        <end position="142"/>
    </location>
</feature>
<feature type="domain" description="EamA" evidence="6">
    <location>
        <begin position="8"/>
        <end position="137"/>
    </location>
</feature>
<evidence type="ECO:0000256" key="4">
    <source>
        <dbReference type="ARBA" id="ARBA00023136"/>
    </source>
</evidence>
<evidence type="ECO:0000256" key="2">
    <source>
        <dbReference type="ARBA" id="ARBA00022692"/>
    </source>
</evidence>
<sequence>MSFRDWTLIILLGIIWGFSFPFNAILLRELGPLWVSAGRVGIGALASWVFVLAIKKSIPTDIKLLAKLALLGTLTYAVPFALFPLAQLHLSAGVAAIINAFTPITTVIVSHLWIGGEKATLTKVLGVAAGFTGVAILAIPAFEAGGTSQIWAIGAGLLATFCYASSLNYTKSLNHVDPSILATIALTGAAISAVAAALIFEGVPVVTKSETWFALIGIGVFTTALAFQIMYRMLPRVGPTNFTVTTFIAPISAITLSILWLNEELLPVHIYGMMAIFAGLLLIDGRLVRSKKKLKRQA</sequence>